<accession>A0AAV6QUU9</accession>
<proteinExistence type="predicted"/>
<evidence type="ECO:0000313" key="1">
    <source>
        <dbReference type="EMBL" id="KAG7495855.1"/>
    </source>
</evidence>
<evidence type="ECO:0000313" key="2">
    <source>
        <dbReference type="Proteomes" id="UP000693946"/>
    </source>
</evidence>
<name>A0AAV6QUU9_SOLSE</name>
<protein>
    <submittedName>
        <fullName evidence="1">Uncharacterized protein</fullName>
    </submittedName>
</protein>
<comment type="caution">
    <text evidence="1">The sequence shown here is derived from an EMBL/GenBank/DDBJ whole genome shotgun (WGS) entry which is preliminary data.</text>
</comment>
<dbReference type="AlphaFoldDB" id="A0AAV6QUU9"/>
<dbReference type="EMBL" id="JAGKHQ010000015">
    <property type="protein sequence ID" value="KAG7495855.1"/>
    <property type="molecule type" value="Genomic_DNA"/>
</dbReference>
<dbReference type="Proteomes" id="UP000693946">
    <property type="component" value="Linkage Group LG3"/>
</dbReference>
<sequence>MTQDLFLVLMTEVREGRVCERHTADLTEEERGAVGSAVCDRAIHRELHLTFSSSSRWLLPVTMLPGRGEVTSLLGCGPFAAKLRVAMTT</sequence>
<keyword evidence="2" id="KW-1185">Reference proteome</keyword>
<gene>
    <name evidence="1" type="ORF">JOB18_006663</name>
</gene>
<reference evidence="1 2" key="1">
    <citation type="journal article" date="2021" name="Sci. Rep.">
        <title>Chromosome anchoring in Senegalese sole (Solea senegalensis) reveals sex-associated markers and genome rearrangements in flatfish.</title>
        <authorList>
            <person name="Guerrero-Cozar I."/>
            <person name="Gomez-Garrido J."/>
            <person name="Berbel C."/>
            <person name="Martinez-Blanch J.F."/>
            <person name="Alioto T."/>
            <person name="Claros M.G."/>
            <person name="Gagnaire P.A."/>
            <person name="Manchado M."/>
        </authorList>
    </citation>
    <scope>NUCLEOTIDE SEQUENCE [LARGE SCALE GENOMIC DNA]</scope>
    <source>
        <strain evidence="1">Sse05_10M</strain>
    </source>
</reference>
<organism evidence="1 2">
    <name type="scientific">Solea senegalensis</name>
    <name type="common">Senegalese sole</name>
    <dbReference type="NCBI Taxonomy" id="28829"/>
    <lineage>
        <taxon>Eukaryota</taxon>
        <taxon>Metazoa</taxon>
        <taxon>Chordata</taxon>
        <taxon>Craniata</taxon>
        <taxon>Vertebrata</taxon>
        <taxon>Euteleostomi</taxon>
        <taxon>Actinopterygii</taxon>
        <taxon>Neopterygii</taxon>
        <taxon>Teleostei</taxon>
        <taxon>Neoteleostei</taxon>
        <taxon>Acanthomorphata</taxon>
        <taxon>Carangaria</taxon>
        <taxon>Pleuronectiformes</taxon>
        <taxon>Pleuronectoidei</taxon>
        <taxon>Soleidae</taxon>
        <taxon>Solea</taxon>
    </lineage>
</organism>